<dbReference type="SUPFAM" id="SSF53756">
    <property type="entry name" value="UDP-Glycosyltransferase/glycogen phosphorylase"/>
    <property type="match status" value="1"/>
</dbReference>
<dbReference type="Pfam" id="PF00534">
    <property type="entry name" value="Glycos_transf_1"/>
    <property type="match status" value="1"/>
</dbReference>
<dbReference type="GO" id="GO:0016757">
    <property type="term" value="F:glycosyltransferase activity"/>
    <property type="evidence" value="ECO:0007669"/>
    <property type="project" value="UniProtKB-KW"/>
</dbReference>
<dbReference type="Proteomes" id="UP000195868">
    <property type="component" value="Unassembled WGS sequence"/>
</dbReference>
<evidence type="ECO:0000313" key="2">
    <source>
        <dbReference type="EMBL" id="CUR41644.1"/>
    </source>
</evidence>
<reference evidence="2" key="1">
    <citation type="submission" date="2015-10" db="EMBL/GenBank/DDBJ databases">
        <authorList>
            <person name="Gilbert D.G."/>
        </authorList>
    </citation>
    <scope>NUCLEOTIDE SEQUENCE [LARGE SCALE GENOMIC DNA]</scope>
    <source>
        <strain evidence="2">20-2</strain>
    </source>
</reference>
<evidence type="ECO:0000313" key="3">
    <source>
        <dbReference type="EMBL" id="OUN48476.1"/>
    </source>
</evidence>
<keyword evidence="2" id="KW-0328">Glycosyltransferase</keyword>
<dbReference type="Gene3D" id="3.40.50.2000">
    <property type="entry name" value="Glycogen Phosphorylase B"/>
    <property type="match status" value="2"/>
</dbReference>
<dbReference type="AlphaFoldDB" id="A0A0U5D6M8"/>
<reference evidence="5" key="2">
    <citation type="submission" date="2015-10" db="EMBL/GenBank/DDBJ databases">
        <authorList>
            <person name="Crossman L.C."/>
        </authorList>
    </citation>
    <scope>NUCLEOTIDE SEQUENCE [LARGE SCALE GENOMIC DNA]</scope>
    <source>
        <strain evidence="5">20-2</strain>
    </source>
</reference>
<dbReference type="EMBL" id="LN887634">
    <property type="protein sequence ID" value="CUR41644.1"/>
    <property type="molecule type" value="Genomic_DNA"/>
</dbReference>
<dbReference type="CDD" id="cd03811">
    <property type="entry name" value="GT4_GT28_WabH-like"/>
    <property type="match status" value="1"/>
</dbReference>
<dbReference type="RefSeq" id="WP_087215067.1">
    <property type="nucleotide sequence ID" value="NZ_CP179918.1"/>
</dbReference>
<keyword evidence="2" id="KW-0808">Transferase</keyword>
<evidence type="ECO:0000313" key="5">
    <source>
        <dbReference type="Proteomes" id="UP000235484"/>
    </source>
</evidence>
<reference evidence="4" key="3">
    <citation type="submission" date="2017-04" db="EMBL/GenBank/DDBJ databases">
        <title>Function of individual gut microbiota members based on whole genome sequencing of pure cultures obtained from chicken caecum.</title>
        <authorList>
            <person name="Medvecky M."/>
            <person name="Cejkova D."/>
            <person name="Polansky O."/>
            <person name="Karasova D."/>
            <person name="Kubasova T."/>
            <person name="Cizek A."/>
            <person name="Rychlik I."/>
        </authorList>
    </citation>
    <scope>NUCLEOTIDE SEQUENCE [LARGE SCALE GENOMIC DNA]</scope>
    <source>
        <strain evidence="4">An71</strain>
    </source>
</reference>
<accession>A0A0U5D6M8</accession>
<dbReference type="PANTHER" id="PTHR12526:SF630">
    <property type="entry name" value="GLYCOSYLTRANSFERASE"/>
    <property type="match status" value="1"/>
</dbReference>
<protein>
    <submittedName>
        <fullName evidence="3">Glycosyl transferase family 1</fullName>
    </submittedName>
    <submittedName>
        <fullName evidence="2">Lipopolysaccharide 1,6-galactosyltransferase</fullName>
    </submittedName>
</protein>
<dbReference type="EMBL" id="NFHN01000018">
    <property type="protein sequence ID" value="OUN48476.1"/>
    <property type="molecule type" value="Genomic_DNA"/>
</dbReference>
<gene>
    <name evidence="3" type="ORF">B5G22_05730</name>
    <name evidence="2" type="ORF">LRLP16767_LR202_01618</name>
</gene>
<dbReference type="PANTHER" id="PTHR12526">
    <property type="entry name" value="GLYCOSYLTRANSFERASE"/>
    <property type="match status" value="1"/>
</dbReference>
<evidence type="ECO:0000313" key="4">
    <source>
        <dbReference type="Proteomes" id="UP000195868"/>
    </source>
</evidence>
<organism evidence="2 5">
    <name type="scientific">Limosilactobacillus reuteri</name>
    <name type="common">Lactobacillus reuteri</name>
    <dbReference type="NCBI Taxonomy" id="1598"/>
    <lineage>
        <taxon>Bacteria</taxon>
        <taxon>Bacillati</taxon>
        <taxon>Bacillota</taxon>
        <taxon>Bacilli</taxon>
        <taxon>Lactobacillales</taxon>
        <taxon>Lactobacillaceae</taxon>
        <taxon>Limosilactobacillus</taxon>
    </lineage>
</organism>
<reference evidence="3" key="4">
    <citation type="journal article" date="2018" name="BMC Genomics">
        <title>Whole genome sequencing and function prediction of 133 gut anaerobes isolated from chicken caecum in pure cultures.</title>
        <authorList>
            <person name="Medvecky M."/>
            <person name="Cejkova D."/>
            <person name="Polansky O."/>
            <person name="Karasova D."/>
            <person name="Kubasova T."/>
            <person name="Cizek A."/>
            <person name="Rychlik I."/>
        </authorList>
    </citation>
    <scope>NUCLEOTIDE SEQUENCE</scope>
    <source>
        <strain evidence="3">An71</strain>
    </source>
</reference>
<dbReference type="InterPro" id="IPR001296">
    <property type="entry name" value="Glyco_trans_1"/>
</dbReference>
<sequence length="355" mass="40748">MKLKFVCAPASGNGGTETVLVEALNHLCKKYQVELYLTTIPQNRIWLKKMNSRIKIHEIKSGNKFTKLEYLLQIFLFSKSTDHFIILGANTIKLASKIRKLTRKKYSITSWIHYSLINQDMFNPQNIKLADNHLAISTPIKNQLKNLGIADKKISLIFNPVNQYNGKLNHSTNSKKLRIVYVGKITLDDQKNLRELFNGIKKYPKDIRLDLFGADNTNGEVQKYVKKLGVADKCVFHGWTKDPWKIILNEIKPNALVLTSKYEGLPMVMIEAMSRGIPCIVADFSGYEDIITSNNSNGMVYHQGNVMDFVNKLNLLSNKKYIPEEVKNSISKFYSDNYNERLDNALEKYLSERKC</sequence>
<proteinExistence type="predicted"/>
<name>A0A0U5D6M8_LIMRT</name>
<dbReference type="Proteomes" id="UP000235484">
    <property type="component" value="Unassembled WGS sequence"/>
</dbReference>
<evidence type="ECO:0000259" key="1">
    <source>
        <dbReference type="Pfam" id="PF00534"/>
    </source>
</evidence>
<feature type="domain" description="Glycosyl transferase family 1" evidence="1">
    <location>
        <begin position="172"/>
        <end position="322"/>
    </location>
</feature>